<feature type="compositionally biased region" description="Low complexity" evidence="2">
    <location>
        <begin position="33"/>
        <end position="45"/>
    </location>
</feature>
<gene>
    <name evidence="3" type="ORF">WN944_001151</name>
</gene>
<feature type="compositionally biased region" description="Low complexity" evidence="2">
    <location>
        <begin position="11"/>
        <end position="21"/>
    </location>
</feature>
<protein>
    <submittedName>
        <fullName evidence="3">Uncharacterized protein</fullName>
    </submittedName>
</protein>
<dbReference type="EMBL" id="JBCGBO010000004">
    <property type="protein sequence ID" value="KAK9208791.1"/>
    <property type="molecule type" value="Genomic_DNA"/>
</dbReference>
<accession>A0AAP0MKF7</accession>
<dbReference type="AlphaFoldDB" id="A0AAP0MKF7"/>
<evidence type="ECO:0000256" key="2">
    <source>
        <dbReference type="SAM" id="MobiDB-lite"/>
    </source>
</evidence>
<evidence type="ECO:0000313" key="3">
    <source>
        <dbReference type="EMBL" id="KAK9208791.1"/>
    </source>
</evidence>
<feature type="coiled-coil region" evidence="1">
    <location>
        <begin position="195"/>
        <end position="229"/>
    </location>
</feature>
<reference evidence="3 4" key="1">
    <citation type="submission" date="2024-05" db="EMBL/GenBank/DDBJ databases">
        <title>Haplotype-resolved chromosome-level genome assembly of Huyou (Citrus changshanensis).</title>
        <authorList>
            <person name="Miao C."/>
            <person name="Chen W."/>
            <person name="Wu Y."/>
            <person name="Wang L."/>
            <person name="Zhao S."/>
            <person name="Grierson D."/>
            <person name="Xu C."/>
            <person name="Chen K."/>
        </authorList>
    </citation>
    <scope>NUCLEOTIDE SEQUENCE [LARGE SCALE GENOMIC DNA]</scope>
    <source>
        <strain evidence="3">01-14</strain>
        <tissue evidence="3">Leaf</tissue>
    </source>
</reference>
<name>A0AAP0MKF7_9ROSI</name>
<sequence>MRNTAMIDRVPSGPGEGSSAGSKKRKTARRAVGVSSSPGEDSSAGSKKRKTITTGPNRKKGRVVGVSLSQVNQSQNSSQQSTVTVGGEIKRKGPRIVRWKHVASSNINFGEVYSYLNEHLHQPSINASSITGTKEADHDTTSQTELQQSPVEDDFAADDYYESAHDSDDRHEPDARTKFRNDYFAQRLDRIECSIHKLRSELQVEHSSINELRSELQVERRDAQQYGEAVMGFMASFGVGSSKGAYGDSLFGRSYTAPDGYGPNADGGYGTNIDAGNDGEHIPMSLYSLYGDISGDNVQIFTEAPPRVSKFGHSYRPSYIFGSPYFIPSFKRVRNVRPLPALKITDYEIDERSSVDMNLLRGLEDSRLYEEFDQWFVGKVSVDRPDQES</sequence>
<evidence type="ECO:0000313" key="4">
    <source>
        <dbReference type="Proteomes" id="UP001428341"/>
    </source>
</evidence>
<keyword evidence="1" id="KW-0175">Coiled coil</keyword>
<evidence type="ECO:0000256" key="1">
    <source>
        <dbReference type="SAM" id="Coils"/>
    </source>
</evidence>
<organism evidence="3 4">
    <name type="scientific">Citrus x changshan-huyou</name>
    <dbReference type="NCBI Taxonomy" id="2935761"/>
    <lineage>
        <taxon>Eukaryota</taxon>
        <taxon>Viridiplantae</taxon>
        <taxon>Streptophyta</taxon>
        <taxon>Embryophyta</taxon>
        <taxon>Tracheophyta</taxon>
        <taxon>Spermatophyta</taxon>
        <taxon>Magnoliopsida</taxon>
        <taxon>eudicotyledons</taxon>
        <taxon>Gunneridae</taxon>
        <taxon>Pentapetalae</taxon>
        <taxon>rosids</taxon>
        <taxon>malvids</taxon>
        <taxon>Sapindales</taxon>
        <taxon>Rutaceae</taxon>
        <taxon>Aurantioideae</taxon>
        <taxon>Citrus</taxon>
    </lineage>
</organism>
<keyword evidence="4" id="KW-1185">Reference proteome</keyword>
<feature type="region of interest" description="Disordered" evidence="2">
    <location>
        <begin position="130"/>
        <end position="152"/>
    </location>
</feature>
<feature type="compositionally biased region" description="Polar residues" evidence="2">
    <location>
        <begin position="141"/>
        <end position="150"/>
    </location>
</feature>
<comment type="caution">
    <text evidence="3">The sequence shown here is derived from an EMBL/GenBank/DDBJ whole genome shotgun (WGS) entry which is preliminary data.</text>
</comment>
<proteinExistence type="predicted"/>
<feature type="compositionally biased region" description="Basic residues" evidence="2">
    <location>
        <begin position="46"/>
        <end position="62"/>
    </location>
</feature>
<dbReference type="Proteomes" id="UP001428341">
    <property type="component" value="Unassembled WGS sequence"/>
</dbReference>
<feature type="region of interest" description="Disordered" evidence="2">
    <location>
        <begin position="1"/>
        <end position="62"/>
    </location>
</feature>